<dbReference type="Pfam" id="PF00535">
    <property type="entry name" value="Glycos_transf_2"/>
    <property type="match status" value="1"/>
</dbReference>
<dbReference type="InterPro" id="IPR001173">
    <property type="entry name" value="Glyco_trans_2-like"/>
</dbReference>
<feature type="domain" description="Glycosyltransferase 2-like" evidence="5">
    <location>
        <begin position="8"/>
        <end position="162"/>
    </location>
</feature>
<protein>
    <submittedName>
        <fullName evidence="6">Glycosyl transferase</fullName>
    </submittedName>
</protein>
<feature type="transmembrane region" description="Helical" evidence="4">
    <location>
        <begin position="210"/>
        <end position="228"/>
    </location>
</feature>
<dbReference type="PANTHER" id="PTHR43630">
    <property type="entry name" value="POLY-BETA-1,6-N-ACETYL-D-GLUCOSAMINE SYNTHASE"/>
    <property type="match status" value="1"/>
</dbReference>
<keyword evidence="4" id="KW-0472">Membrane</keyword>
<evidence type="ECO:0000313" key="6">
    <source>
        <dbReference type="EMBL" id="KKS86537.1"/>
    </source>
</evidence>
<sequence>MLEKIVISVVVPAYNEEKLIGRCLTSLTQQDFKQPFEIIVVNNNSTDKTAEIAKSFGVRLITEQLQGVVSARQRGLLAASGEIVVGADCDCIYPSTHLTNLYQHFQNPRVVAVGGPAIGEKRPFWAHLIYKFGFGLVALLYRFTGQVLYLGGFNFAYRRKTFLRLGGYRTYLDFGGDEWEPLARLKKVGKVIYDPLLLMYVSTRRYRVGFIRWFFVHNFYYYILNFWLARLFKKTLIHAPAVREK</sequence>
<dbReference type="STRING" id="1618446.UV61_C0009G0064"/>
<dbReference type="AlphaFoldDB" id="A0A0G1CM02"/>
<feature type="transmembrane region" description="Helical" evidence="4">
    <location>
        <begin position="128"/>
        <end position="149"/>
    </location>
</feature>
<reference evidence="6 7" key="1">
    <citation type="journal article" date="2015" name="Nature">
        <title>rRNA introns, odd ribosomes, and small enigmatic genomes across a large radiation of phyla.</title>
        <authorList>
            <person name="Brown C.T."/>
            <person name="Hug L.A."/>
            <person name="Thomas B.C."/>
            <person name="Sharon I."/>
            <person name="Castelle C.J."/>
            <person name="Singh A."/>
            <person name="Wilkins M.J."/>
            <person name="Williams K.H."/>
            <person name="Banfield J.F."/>
        </authorList>
    </citation>
    <scope>NUCLEOTIDE SEQUENCE [LARGE SCALE GENOMIC DNA]</scope>
</reference>
<evidence type="ECO:0000259" key="5">
    <source>
        <dbReference type="Pfam" id="PF00535"/>
    </source>
</evidence>
<evidence type="ECO:0000256" key="2">
    <source>
        <dbReference type="ARBA" id="ARBA00022676"/>
    </source>
</evidence>
<proteinExistence type="inferred from homology"/>
<dbReference type="GO" id="GO:0016757">
    <property type="term" value="F:glycosyltransferase activity"/>
    <property type="evidence" value="ECO:0007669"/>
    <property type="project" value="UniProtKB-KW"/>
</dbReference>
<keyword evidence="4" id="KW-1133">Transmembrane helix</keyword>
<dbReference type="InterPro" id="IPR029044">
    <property type="entry name" value="Nucleotide-diphossugar_trans"/>
</dbReference>
<dbReference type="CDD" id="cd06423">
    <property type="entry name" value="CESA_like"/>
    <property type="match status" value="1"/>
</dbReference>
<evidence type="ECO:0000256" key="3">
    <source>
        <dbReference type="ARBA" id="ARBA00022679"/>
    </source>
</evidence>
<dbReference type="Proteomes" id="UP000034050">
    <property type="component" value="Unassembled WGS sequence"/>
</dbReference>
<gene>
    <name evidence="6" type="ORF">UV61_C0009G0064</name>
</gene>
<keyword evidence="3 6" id="KW-0808">Transferase</keyword>
<keyword evidence="4" id="KW-0812">Transmembrane</keyword>
<accession>A0A0G1CM02</accession>
<evidence type="ECO:0000256" key="1">
    <source>
        <dbReference type="ARBA" id="ARBA00006739"/>
    </source>
</evidence>
<name>A0A0G1CM02_9BACT</name>
<organism evidence="6 7">
    <name type="scientific">Candidatus Gottesmanbacteria bacterium GW2011_GWB1_43_11</name>
    <dbReference type="NCBI Taxonomy" id="1618446"/>
    <lineage>
        <taxon>Bacteria</taxon>
        <taxon>Candidatus Gottesmaniibacteriota</taxon>
    </lineage>
</organism>
<comment type="similarity">
    <text evidence="1">Belongs to the glycosyltransferase 2 family.</text>
</comment>
<evidence type="ECO:0000256" key="4">
    <source>
        <dbReference type="SAM" id="Phobius"/>
    </source>
</evidence>
<dbReference type="SUPFAM" id="SSF53448">
    <property type="entry name" value="Nucleotide-diphospho-sugar transferases"/>
    <property type="match status" value="1"/>
</dbReference>
<evidence type="ECO:0000313" key="7">
    <source>
        <dbReference type="Proteomes" id="UP000034050"/>
    </source>
</evidence>
<dbReference type="Gene3D" id="3.90.550.10">
    <property type="entry name" value="Spore Coat Polysaccharide Biosynthesis Protein SpsA, Chain A"/>
    <property type="match status" value="1"/>
</dbReference>
<keyword evidence="2" id="KW-0328">Glycosyltransferase</keyword>
<dbReference type="EMBL" id="LCFD01000009">
    <property type="protein sequence ID" value="KKS86537.1"/>
    <property type="molecule type" value="Genomic_DNA"/>
</dbReference>
<dbReference type="PANTHER" id="PTHR43630:SF1">
    <property type="entry name" value="POLY-BETA-1,6-N-ACETYL-D-GLUCOSAMINE SYNTHASE"/>
    <property type="match status" value="1"/>
</dbReference>
<comment type="caution">
    <text evidence="6">The sequence shown here is derived from an EMBL/GenBank/DDBJ whole genome shotgun (WGS) entry which is preliminary data.</text>
</comment>